<dbReference type="InterPro" id="IPR018062">
    <property type="entry name" value="HTH_AraC-typ_CS"/>
</dbReference>
<organism evidence="6 8">
    <name type="scientific">Roseovarius indicus</name>
    <dbReference type="NCBI Taxonomy" id="540747"/>
    <lineage>
        <taxon>Bacteria</taxon>
        <taxon>Pseudomonadati</taxon>
        <taxon>Pseudomonadota</taxon>
        <taxon>Alphaproteobacteria</taxon>
        <taxon>Rhodobacterales</taxon>
        <taxon>Roseobacteraceae</taxon>
        <taxon>Roseovarius</taxon>
    </lineage>
</organism>
<keyword evidence="8" id="KW-1185">Reference proteome</keyword>
<dbReference type="PROSITE" id="PS00041">
    <property type="entry name" value="HTH_ARAC_FAMILY_1"/>
    <property type="match status" value="1"/>
</dbReference>
<proteinExistence type="predicted"/>
<dbReference type="Proteomes" id="UP000325785">
    <property type="component" value="Chromosome"/>
</dbReference>
<evidence type="ECO:0000256" key="3">
    <source>
        <dbReference type="ARBA" id="ARBA00023163"/>
    </source>
</evidence>
<evidence type="ECO:0000313" key="6">
    <source>
        <dbReference type="EMBL" id="KRS18621.1"/>
    </source>
</evidence>
<reference evidence="7 9" key="2">
    <citation type="submission" date="2018-08" db="EMBL/GenBank/DDBJ databases">
        <title>Genetic Globetrotter - A new plasmid hitch-hiking vast phylogenetic and geographic distances.</title>
        <authorList>
            <person name="Vollmers J."/>
            <person name="Petersen J."/>
        </authorList>
    </citation>
    <scope>NUCLEOTIDE SEQUENCE [LARGE SCALE GENOMIC DNA]</scope>
    <source>
        <strain evidence="7 9">DSM 26383</strain>
    </source>
</reference>
<dbReference type="PANTHER" id="PTHR43130">
    <property type="entry name" value="ARAC-FAMILY TRANSCRIPTIONAL REGULATOR"/>
    <property type="match status" value="1"/>
</dbReference>
<dbReference type="Gene3D" id="3.40.50.880">
    <property type="match status" value="1"/>
</dbReference>
<reference evidence="6 8" key="1">
    <citation type="submission" date="2015-04" db="EMBL/GenBank/DDBJ databases">
        <title>The draft genome sequence of Roseovarius indicus B108T.</title>
        <authorList>
            <person name="Li G."/>
            <person name="Lai Q."/>
            <person name="Shao Z."/>
            <person name="Yan P."/>
        </authorList>
    </citation>
    <scope>NUCLEOTIDE SEQUENCE [LARGE SCALE GENOMIC DNA]</scope>
    <source>
        <strain evidence="6 8">B108</strain>
    </source>
</reference>
<evidence type="ECO:0000256" key="1">
    <source>
        <dbReference type="ARBA" id="ARBA00023015"/>
    </source>
</evidence>
<dbReference type="STRING" id="540747.SAMN04488031_104108"/>
<feature type="compositionally biased region" description="Polar residues" evidence="4">
    <location>
        <begin position="306"/>
        <end position="315"/>
    </location>
</feature>
<protein>
    <submittedName>
        <fullName evidence="7">Carnitine catabolism transcriptional activator</fullName>
    </submittedName>
</protein>
<dbReference type="InterPro" id="IPR009057">
    <property type="entry name" value="Homeodomain-like_sf"/>
</dbReference>
<evidence type="ECO:0000313" key="7">
    <source>
        <dbReference type="EMBL" id="QEW25651.1"/>
    </source>
</evidence>
<evidence type="ECO:0000256" key="2">
    <source>
        <dbReference type="ARBA" id="ARBA00023125"/>
    </source>
</evidence>
<dbReference type="GO" id="GO:0043565">
    <property type="term" value="F:sequence-specific DNA binding"/>
    <property type="evidence" value="ECO:0007669"/>
    <property type="project" value="InterPro"/>
</dbReference>
<evidence type="ECO:0000313" key="9">
    <source>
        <dbReference type="Proteomes" id="UP000325785"/>
    </source>
</evidence>
<dbReference type="Pfam" id="PF12833">
    <property type="entry name" value="HTH_18"/>
    <property type="match status" value="1"/>
</dbReference>
<dbReference type="PROSITE" id="PS01124">
    <property type="entry name" value="HTH_ARAC_FAMILY_2"/>
    <property type="match status" value="1"/>
</dbReference>
<feature type="region of interest" description="Disordered" evidence="4">
    <location>
        <begin position="306"/>
        <end position="329"/>
    </location>
</feature>
<evidence type="ECO:0000259" key="5">
    <source>
        <dbReference type="PROSITE" id="PS01124"/>
    </source>
</evidence>
<dbReference type="PATRIC" id="fig|540747.5.peg.3876"/>
<dbReference type="InterPro" id="IPR052158">
    <property type="entry name" value="INH-QAR"/>
</dbReference>
<dbReference type="AlphaFoldDB" id="A0A0T5PBZ8"/>
<sequence length="342" mass="38224">MRKFAFLLHPSFQMLGVVNATEAMRVANSVCETPHFRWSFVHDSAPDVPSSSGVPIRAETSLSELEDFDTLIVCSSFRHKDYVNAGTASLLRRFARFGKTLGSFESGIYHLADAGVMNGHRATAHFNNLPLFEQLFPEVNFCRSVFTCERGRMTAAGGTACLDLMLHVIKQDLGPMVATRVASLINYSGRQRADALQDSLLTASRHDHQPAVREACRLMEVNIGATAGGIEEIARRVDISRRHLDRMFREAFGCTAADYFRQIRLARARKLVKSTGLEFGAISELCGFASYSHFLIRYRAQFGLSPSQDRQSPNLTAYDPSRIRPSDDLHPFQQGIDVKRMI</sequence>
<feature type="domain" description="HTH araC/xylS-type" evidence="5">
    <location>
        <begin position="213"/>
        <end position="312"/>
    </location>
</feature>
<dbReference type="Gene3D" id="1.10.10.60">
    <property type="entry name" value="Homeodomain-like"/>
    <property type="match status" value="2"/>
</dbReference>
<dbReference type="KEGG" id="rid:RIdsm_01438"/>
<dbReference type="SUPFAM" id="SSF46689">
    <property type="entry name" value="Homeodomain-like"/>
    <property type="match status" value="2"/>
</dbReference>
<dbReference type="SUPFAM" id="SSF52317">
    <property type="entry name" value="Class I glutamine amidotransferase-like"/>
    <property type="match status" value="1"/>
</dbReference>
<dbReference type="EMBL" id="LAXI01000003">
    <property type="protein sequence ID" value="KRS18621.1"/>
    <property type="molecule type" value="Genomic_DNA"/>
</dbReference>
<evidence type="ECO:0000256" key="4">
    <source>
        <dbReference type="SAM" id="MobiDB-lite"/>
    </source>
</evidence>
<dbReference type="InterPro" id="IPR018060">
    <property type="entry name" value="HTH_AraC"/>
</dbReference>
<dbReference type="RefSeq" id="WP_057814881.1">
    <property type="nucleotide sequence ID" value="NZ_CP031598.1"/>
</dbReference>
<accession>A0A0T5PBZ8</accession>
<dbReference type="CDD" id="cd03136">
    <property type="entry name" value="GATase1_AraC_ArgR_like"/>
    <property type="match status" value="1"/>
</dbReference>
<keyword evidence="3" id="KW-0804">Transcription</keyword>
<dbReference type="InterPro" id="IPR029062">
    <property type="entry name" value="Class_I_gatase-like"/>
</dbReference>
<gene>
    <name evidence="7" type="primary">cdhR_3</name>
    <name evidence="7" type="ORF">RIdsm_01438</name>
    <name evidence="6" type="ORF">XM52_07535</name>
</gene>
<keyword evidence="1" id="KW-0805">Transcription regulation</keyword>
<dbReference type="EMBL" id="CP031598">
    <property type="protein sequence ID" value="QEW25651.1"/>
    <property type="molecule type" value="Genomic_DNA"/>
</dbReference>
<dbReference type="GO" id="GO:0003700">
    <property type="term" value="F:DNA-binding transcription factor activity"/>
    <property type="evidence" value="ECO:0007669"/>
    <property type="project" value="InterPro"/>
</dbReference>
<dbReference type="Proteomes" id="UP000051401">
    <property type="component" value="Unassembled WGS sequence"/>
</dbReference>
<keyword evidence="2" id="KW-0238">DNA-binding</keyword>
<dbReference type="SMART" id="SM00342">
    <property type="entry name" value="HTH_ARAC"/>
    <property type="match status" value="1"/>
</dbReference>
<dbReference type="OrthoDB" id="9793400at2"/>
<name>A0A0T5PBZ8_9RHOB</name>
<dbReference type="PANTHER" id="PTHR43130:SF3">
    <property type="entry name" value="HTH-TYPE TRANSCRIPTIONAL REGULATOR RV1931C"/>
    <property type="match status" value="1"/>
</dbReference>
<evidence type="ECO:0000313" key="8">
    <source>
        <dbReference type="Proteomes" id="UP000051401"/>
    </source>
</evidence>